<reference evidence="2" key="1">
    <citation type="journal article" date="2019" name="Int. J. Syst. Evol. Microbiol.">
        <title>The Global Catalogue of Microorganisms (GCM) 10K type strain sequencing project: providing services to taxonomists for standard genome sequencing and annotation.</title>
        <authorList>
            <consortium name="The Broad Institute Genomics Platform"/>
            <consortium name="The Broad Institute Genome Sequencing Center for Infectious Disease"/>
            <person name="Wu L."/>
            <person name="Ma J."/>
        </authorList>
    </citation>
    <scope>NUCLEOTIDE SEQUENCE [LARGE SCALE GENOMIC DNA]</scope>
    <source>
        <strain evidence="2">JCM 17923</strain>
    </source>
</reference>
<dbReference type="Proteomes" id="UP001501153">
    <property type="component" value="Unassembled WGS sequence"/>
</dbReference>
<evidence type="ECO:0000313" key="1">
    <source>
        <dbReference type="EMBL" id="GAA4369288.1"/>
    </source>
</evidence>
<protein>
    <submittedName>
        <fullName evidence="1">Uncharacterized protein</fullName>
    </submittedName>
</protein>
<name>A0ABP8IS77_9BACT</name>
<accession>A0ABP8IS77</accession>
<sequence length="62" mass="6743">MPLLWPINEMDSKHYGFNSEVLTSNAYACAVIHVGDAQAGRKAVSTPVYVSVSRCMARVQAT</sequence>
<proteinExistence type="predicted"/>
<evidence type="ECO:0000313" key="2">
    <source>
        <dbReference type="Proteomes" id="UP001501153"/>
    </source>
</evidence>
<gene>
    <name evidence="1" type="ORF">GCM10023185_42800</name>
</gene>
<keyword evidence="2" id="KW-1185">Reference proteome</keyword>
<comment type="caution">
    <text evidence="1">The sequence shown here is derived from an EMBL/GenBank/DDBJ whole genome shotgun (WGS) entry which is preliminary data.</text>
</comment>
<organism evidence="1 2">
    <name type="scientific">Hymenobacter saemangeumensis</name>
    <dbReference type="NCBI Taxonomy" id="1084522"/>
    <lineage>
        <taxon>Bacteria</taxon>
        <taxon>Pseudomonadati</taxon>
        <taxon>Bacteroidota</taxon>
        <taxon>Cytophagia</taxon>
        <taxon>Cytophagales</taxon>
        <taxon>Hymenobacteraceae</taxon>
        <taxon>Hymenobacter</taxon>
    </lineage>
</organism>
<dbReference type="EMBL" id="BAABGZ010000080">
    <property type="protein sequence ID" value="GAA4369288.1"/>
    <property type="molecule type" value="Genomic_DNA"/>
</dbReference>